<evidence type="ECO:0000256" key="3">
    <source>
        <dbReference type="ARBA" id="ARBA00001946"/>
    </source>
</evidence>
<dbReference type="FunFam" id="3.30.1360.40:FF:000003">
    <property type="entry name" value="DNA topoisomerase 2"/>
    <property type="match status" value="1"/>
</dbReference>
<dbReference type="Gene3D" id="3.40.50.670">
    <property type="match status" value="1"/>
</dbReference>
<comment type="function">
    <text evidence="13">Control of topological states of DNA by transient breakage and subsequent rejoining of DNA strands. Topoisomerase II makes double-strand breaks.</text>
</comment>
<dbReference type="Gene3D" id="3.30.1490.30">
    <property type="match status" value="1"/>
</dbReference>
<dbReference type="GO" id="GO:0003918">
    <property type="term" value="F:DNA topoisomerase type II (double strand cut, ATP-hydrolyzing) activity"/>
    <property type="evidence" value="ECO:0007669"/>
    <property type="project" value="UniProtKB-UniRule"/>
</dbReference>
<evidence type="ECO:0000256" key="12">
    <source>
        <dbReference type="PROSITE-ProRule" id="PRU01384"/>
    </source>
</evidence>
<dbReference type="InterPro" id="IPR020568">
    <property type="entry name" value="Ribosomal_Su5_D2-typ_SF"/>
</dbReference>
<feature type="domain" description="Topo IIA-type catalytic" evidence="16">
    <location>
        <begin position="719"/>
        <end position="1167"/>
    </location>
</feature>
<feature type="domain" description="Toprim" evidence="15">
    <location>
        <begin position="459"/>
        <end position="576"/>
    </location>
</feature>
<dbReference type="FunFam" id="3.30.565.10:FF:000004">
    <property type="entry name" value="DNA topoisomerase 2"/>
    <property type="match status" value="1"/>
</dbReference>
<organism evidence="17 18">
    <name type="scientific">Trichuris muris</name>
    <name type="common">Mouse whipworm</name>
    <dbReference type="NCBI Taxonomy" id="70415"/>
    <lineage>
        <taxon>Eukaryota</taxon>
        <taxon>Metazoa</taxon>
        <taxon>Ecdysozoa</taxon>
        <taxon>Nematoda</taxon>
        <taxon>Enoplea</taxon>
        <taxon>Dorylaimia</taxon>
        <taxon>Trichinellida</taxon>
        <taxon>Trichuridae</taxon>
        <taxon>Trichuris</taxon>
    </lineage>
</organism>
<keyword evidence="5" id="KW-0479">Metal-binding</keyword>
<evidence type="ECO:0000256" key="7">
    <source>
        <dbReference type="ARBA" id="ARBA00022840"/>
    </source>
</evidence>
<evidence type="ECO:0000256" key="10">
    <source>
        <dbReference type="ARBA" id="ARBA00023125"/>
    </source>
</evidence>
<accession>A0A5S6QU40</accession>
<dbReference type="GO" id="GO:0005524">
    <property type="term" value="F:ATP binding"/>
    <property type="evidence" value="ECO:0007669"/>
    <property type="project" value="UniProtKB-UniRule"/>
</dbReference>
<dbReference type="Gene3D" id="3.90.199.10">
    <property type="entry name" value="Topoisomerase II, domain 5"/>
    <property type="match status" value="1"/>
</dbReference>
<dbReference type="InterPro" id="IPR003594">
    <property type="entry name" value="HATPase_dom"/>
</dbReference>
<dbReference type="SMART" id="SM00434">
    <property type="entry name" value="TOP4c"/>
    <property type="match status" value="1"/>
</dbReference>
<dbReference type="InterPro" id="IPR013759">
    <property type="entry name" value="Topo_IIA_B_C"/>
</dbReference>
<dbReference type="PROSITE" id="PS52040">
    <property type="entry name" value="TOPO_IIA"/>
    <property type="match status" value="1"/>
</dbReference>
<dbReference type="GO" id="GO:0000819">
    <property type="term" value="P:sister chromatid segregation"/>
    <property type="evidence" value="ECO:0007669"/>
    <property type="project" value="TreeGrafter"/>
</dbReference>
<dbReference type="Pfam" id="PF00204">
    <property type="entry name" value="DNA_gyraseB"/>
    <property type="match status" value="1"/>
</dbReference>
<dbReference type="FunFam" id="3.90.199.10:FF:000002">
    <property type="entry name" value="DNA topoisomerase 2"/>
    <property type="match status" value="1"/>
</dbReference>
<dbReference type="GO" id="GO:0003677">
    <property type="term" value="F:DNA binding"/>
    <property type="evidence" value="ECO:0007669"/>
    <property type="project" value="UniProtKB-UniRule"/>
</dbReference>
<dbReference type="InterPro" id="IPR013757">
    <property type="entry name" value="Topo_IIA_A_a_sf"/>
</dbReference>
<comment type="similarity">
    <text evidence="4 13">Belongs to the type II topoisomerase family.</text>
</comment>
<keyword evidence="9 12" id="KW-0799">Topoisomerase</keyword>
<dbReference type="InterPro" id="IPR014721">
    <property type="entry name" value="Ribsml_uS5_D2-typ_fold_subgr"/>
</dbReference>
<keyword evidence="8" id="KW-0460">Magnesium</keyword>
<evidence type="ECO:0000256" key="4">
    <source>
        <dbReference type="ARBA" id="ARBA00011080"/>
    </source>
</evidence>
<dbReference type="GO" id="GO:0000712">
    <property type="term" value="P:resolution of meiotic recombination intermediates"/>
    <property type="evidence" value="ECO:0007669"/>
    <property type="project" value="TreeGrafter"/>
</dbReference>
<evidence type="ECO:0000259" key="16">
    <source>
        <dbReference type="PROSITE" id="PS52040"/>
    </source>
</evidence>
<evidence type="ECO:0000256" key="9">
    <source>
        <dbReference type="ARBA" id="ARBA00023029"/>
    </source>
</evidence>
<reference evidence="18" key="1">
    <citation type="submission" date="2019-12" db="UniProtKB">
        <authorList>
            <consortium name="WormBaseParasite"/>
        </authorList>
    </citation>
    <scope>IDENTIFICATION</scope>
</reference>
<evidence type="ECO:0000313" key="18">
    <source>
        <dbReference type="WBParaSite" id="TMUE_2000010648.1"/>
    </source>
</evidence>
<dbReference type="Pfam" id="PF02518">
    <property type="entry name" value="HATPase_c"/>
    <property type="match status" value="1"/>
</dbReference>
<keyword evidence="17" id="KW-1185">Reference proteome</keyword>
<name>A0A5S6QU40_TRIMR</name>
<dbReference type="Gene3D" id="3.30.1360.40">
    <property type="match status" value="1"/>
</dbReference>
<dbReference type="InterPro" id="IPR001241">
    <property type="entry name" value="Topo_IIA"/>
</dbReference>
<evidence type="ECO:0000256" key="14">
    <source>
        <dbReference type="SAM" id="MobiDB-lite"/>
    </source>
</evidence>
<keyword evidence="7 13" id="KW-0067">ATP-binding</keyword>
<dbReference type="SMART" id="SM00433">
    <property type="entry name" value="TOP2c"/>
    <property type="match status" value="1"/>
</dbReference>
<dbReference type="InterPro" id="IPR006171">
    <property type="entry name" value="TOPRIM_dom"/>
</dbReference>
<dbReference type="Gene3D" id="3.30.565.10">
    <property type="entry name" value="Histidine kinase-like ATPase, C-terminal domain"/>
    <property type="match status" value="1"/>
</dbReference>
<keyword evidence="11 12" id="KW-0413">Isomerase</keyword>
<dbReference type="InterPro" id="IPR034157">
    <property type="entry name" value="TOPRIM_TopoII"/>
</dbReference>
<dbReference type="InterPro" id="IPR018522">
    <property type="entry name" value="TopoIIA_CS"/>
</dbReference>
<dbReference type="FunFam" id="3.40.50.670:FF:000001">
    <property type="entry name" value="DNA topoisomerase 2"/>
    <property type="match status" value="2"/>
</dbReference>
<dbReference type="PANTHER" id="PTHR10169">
    <property type="entry name" value="DNA TOPOISOMERASE/GYRASE"/>
    <property type="match status" value="1"/>
</dbReference>
<protein>
    <recommendedName>
        <fullName evidence="13">DNA topoisomerase 2</fullName>
        <ecNumber evidence="13">5.6.2.2</ecNumber>
    </recommendedName>
</protein>
<proteinExistence type="inferred from homology"/>
<dbReference type="SUPFAM" id="SSF55874">
    <property type="entry name" value="ATPase domain of HSP90 chaperone/DNA topoisomerase II/histidine kinase"/>
    <property type="match status" value="1"/>
</dbReference>
<evidence type="ECO:0000256" key="5">
    <source>
        <dbReference type="ARBA" id="ARBA00022723"/>
    </source>
</evidence>
<dbReference type="InterPro" id="IPR031660">
    <property type="entry name" value="TOPRIM_C"/>
</dbReference>
<dbReference type="PROSITE" id="PS00177">
    <property type="entry name" value="TOPOISOMERASE_II"/>
    <property type="match status" value="1"/>
</dbReference>
<dbReference type="InterPro" id="IPR002205">
    <property type="entry name" value="Topo_IIA_dom_A"/>
</dbReference>
<feature type="compositionally biased region" description="Polar residues" evidence="14">
    <location>
        <begin position="1523"/>
        <end position="1534"/>
    </location>
</feature>
<dbReference type="STRING" id="70415.A0A5S6QU40"/>
<comment type="cofactor">
    <cofactor evidence="2">
        <name>Ca(2+)</name>
        <dbReference type="ChEBI" id="CHEBI:29108"/>
    </cofactor>
</comment>
<dbReference type="PANTHER" id="PTHR10169:SF38">
    <property type="entry name" value="DNA TOPOISOMERASE 2"/>
    <property type="match status" value="1"/>
</dbReference>
<sequence length="1604" mass="180826">MKMNGIATGMAHFAILNASQNVPEKQKREANIEEIYQKKTQLEHVIIRPDTYIGSVEPHKEVMWVVDSNADKMVQREITYVPGLYKIFDEILVNAADNKQRDPTMTCIKVNVQANMNEISIWNDGRGIPVVEHKVEKMYVPTLIFGTLLTSSNYNDSEKKVTGGRNGYGAKLCNIFSKKFTVETSSREYGKLFKQTWTDNMQKSSDPIVVPCSLPDYTCVKFTPDLAKFGMTTLDDDIVALIRRRAYDVAGSTKGVKVFFNGKRLPVSGFRDYIDLYTKGRLDDNQQPLKVVYEQCNPRWELAVTISDKGFQQVSFVNSIATTKGGRHVDHALEGIVTKVIEVIKKDVKKAGLNVKPFQVKNHIWIFVNCLIENPTFDSQTKENMTLPVKSFGSKCSPSEKFLGQVTKCGILEFVMQWLKFKAMNQLNNQCSSSKHSKIKGIPKLEDANEAGTKNSRACTLILTEGDSAKTLAVAGFSVVGRDHYGVFPLKGKMLNVRESTHAQICKNEEIISLLKIIGLQYKRKYETVEELRTLRYGKLMIMTDQDQDGSHIKGLVINFIHHNWPSLIRHDFIEEFITPIVKVSKGKMEKAFFSLPEYEEWKTQTHNWSSWKIKYYKGLGTSTAKEAKEYFRDMHRHRIRFNYGGNDDDCALDLAFSKRKADDRKEWLSEWMALRKRQRLDNLPEAYLYGKNTKTITYKDFVNKELILFSNMDNERSIPSLVDGLKPGQRKVLFTCFKRNDKREVKVAQLAGSVAEMSAYHHGEASLMGTIINLAHDFVGSNNINLLLPIGQFGTRLQGGKDAASARYIFTMLSPVTRALFHESDNSCLNFLLDDNLRIEPEWYCPILPMVLVNGAEGIGTGWSTKVPNYNPRELVDNIRRLLNDEELVPMKPWYKNFRGITEQVGPERFITFGNAAQISSNTIEITELPIGTWTQTYKECVLEPLLYGSETKQPLITDFKEYHTDTTVRFVVNVKPDKMAAVLQDGVHTVFKLQSSISSSTMVLFDAEGCLRRFETAEDILREFYNVRLSMYARRKAHLIGLLTAQAKRLENQARFVMEKIEGIIRIENIKKKVIVEQLIDRQYDPDPLRKWKQQKDEVAEEHSENGATEAVETRLSDFDYLLSMAVLRFSEEEKDKLLSERSQKFNELEELKLKSPKDLWNADLDLFLLELDKQEKREIDEAKLSFNENSTYSKYGRGVGQKQILPSANGTPLVPVITQELRRKVEKAQQVKMRQRAIKAAVATGNKTALSGLRRPSAASKVKNKYLSPAKKSPFSAPRAISTSDKVSNVKRLTDFISLDMAKKAAPSTKPIEHIGSEEKSGSPLIATSSGGIRRFFKPVESRICMDLSNDNAVGSRMDMNCKSTLHESSTERGIAGCLGILEEKQPDIAGESFIDLTTDHTVRAPKVEGNPCTVPRQGIHPSAKLLEETRSATQDKAFPSCRMMPDDDSISYAGCLGILEGKQPDTDDESFIDLTTDHTVRAPKAEGNSCAVPRQGIHPSAKLLEGTRSAMQDKASPSCKASKNFSQNPPRKNVATKRSVATGNVPHEPKKSKASIMEWLGDDKGTLPKSSSSVHQNIASGDQHCGKKDSSTFDILDDDV</sequence>
<dbReference type="Gene3D" id="1.10.268.10">
    <property type="entry name" value="Topoisomerase, domain 3"/>
    <property type="match status" value="1"/>
</dbReference>
<dbReference type="SUPFAM" id="SSF56719">
    <property type="entry name" value="Type II DNA topoisomerase"/>
    <property type="match status" value="1"/>
</dbReference>
<dbReference type="InterPro" id="IPR036890">
    <property type="entry name" value="HATPase_C_sf"/>
</dbReference>
<keyword evidence="6 13" id="KW-0547">Nucleotide-binding</keyword>
<comment type="catalytic activity">
    <reaction evidence="1 12 13">
        <text>ATP-dependent breakage, passage and rejoining of double-stranded DNA.</text>
        <dbReference type="EC" id="5.6.2.2"/>
    </reaction>
</comment>
<dbReference type="FunFam" id="3.30.1490.30:FF:000001">
    <property type="entry name" value="DNA topoisomerase 2"/>
    <property type="match status" value="1"/>
</dbReference>
<evidence type="ECO:0000256" key="11">
    <source>
        <dbReference type="ARBA" id="ARBA00023235"/>
    </source>
</evidence>
<evidence type="ECO:0000259" key="15">
    <source>
        <dbReference type="PROSITE" id="PS50880"/>
    </source>
</evidence>
<keyword evidence="10 12" id="KW-0238">DNA-binding</keyword>
<dbReference type="CDD" id="cd16930">
    <property type="entry name" value="HATPase_TopII-like"/>
    <property type="match status" value="1"/>
</dbReference>
<dbReference type="InterPro" id="IPR001154">
    <property type="entry name" value="TopoII_euk"/>
</dbReference>
<dbReference type="GO" id="GO:0005634">
    <property type="term" value="C:nucleus"/>
    <property type="evidence" value="ECO:0007669"/>
    <property type="project" value="TreeGrafter"/>
</dbReference>
<evidence type="ECO:0000256" key="2">
    <source>
        <dbReference type="ARBA" id="ARBA00001913"/>
    </source>
</evidence>
<dbReference type="InterPro" id="IPR013760">
    <property type="entry name" value="Topo_IIA-like_dom_sf"/>
</dbReference>
<evidence type="ECO:0000256" key="6">
    <source>
        <dbReference type="ARBA" id="ARBA00022741"/>
    </source>
</evidence>
<dbReference type="WBParaSite" id="TMUE_2000010648.1">
    <property type="protein sequence ID" value="TMUE_2000010648.1"/>
    <property type="gene ID" value="WBGene00289248"/>
</dbReference>
<dbReference type="CDD" id="cd03365">
    <property type="entry name" value="TOPRIM_TopoIIA"/>
    <property type="match status" value="1"/>
</dbReference>
<evidence type="ECO:0000256" key="13">
    <source>
        <dbReference type="RuleBase" id="RU362094"/>
    </source>
</evidence>
<dbReference type="Pfam" id="PF16898">
    <property type="entry name" value="TOPRIM_C"/>
    <property type="match status" value="1"/>
</dbReference>
<dbReference type="Gene3D" id="3.30.230.10">
    <property type="match status" value="1"/>
</dbReference>
<comment type="cofactor">
    <cofactor evidence="3">
        <name>Mg(2+)</name>
        <dbReference type="ChEBI" id="CHEBI:18420"/>
    </cofactor>
</comment>
<dbReference type="FunFam" id="3.30.230.10:FF:000008">
    <property type="entry name" value="DNA topoisomerase 2"/>
    <property type="match status" value="1"/>
</dbReference>
<dbReference type="PRINTS" id="PR01158">
    <property type="entry name" value="TOPISMRASEII"/>
</dbReference>
<evidence type="ECO:0000313" key="17">
    <source>
        <dbReference type="Proteomes" id="UP000046395"/>
    </source>
</evidence>
<dbReference type="Pfam" id="PF00521">
    <property type="entry name" value="DNA_topoisoIV"/>
    <property type="match status" value="1"/>
</dbReference>
<dbReference type="PROSITE" id="PS50880">
    <property type="entry name" value="TOPRIM"/>
    <property type="match status" value="1"/>
</dbReference>
<dbReference type="CDD" id="cd03481">
    <property type="entry name" value="TopoIIA_Trans_ScTopoIIA"/>
    <property type="match status" value="1"/>
</dbReference>
<dbReference type="CDD" id="cd00187">
    <property type="entry name" value="TOP4c"/>
    <property type="match status" value="1"/>
</dbReference>
<dbReference type="EC" id="5.6.2.2" evidence="13"/>
<dbReference type="InterPro" id="IPR050634">
    <property type="entry name" value="DNA_Topoisomerase_II"/>
</dbReference>
<comment type="subunit">
    <text evidence="13">Homodimer.</text>
</comment>
<dbReference type="GO" id="GO:0006265">
    <property type="term" value="P:DNA topological change"/>
    <property type="evidence" value="ECO:0007669"/>
    <property type="project" value="UniProtKB-UniRule"/>
</dbReference>
<dbReference type="SUPFAM" id="SSF54211">
    <property type="entry name" value="Ribosomal protein S5 domain 2-like"/>
    <property type="match status" value="1"/>
</dbReference>
<dbReference type="InterPro" id="IPR013758">
    <property type="entry name" value="Topo_IIA_A/C_ab"/>
</dbReference>
<dbReference type="Proteomes" id="UP000046395">
    <property type="component" value="Unassembled WGS sequence"/>
</dbReference>
<dbReference type="InterPro" id="IPR013506">
    <property type="entry name" value="Topo_IIA_bsu_dom2"/>
</dbReference>
<dbReference type="PRINTS" id="PR00418">
    <property type="entry name" value="TPI2FAMILY"/>
</dbReference>
<feature type="region of interest" description="Disordered" evidence="14">
    <location>
        <begin position="1512"/>
        <end position="1604"/>
    </location>
</feature>
<feature type="active site" description="O-(5'-phospho-DNA)-tyrosine intermediate" evidence="12">
    <location>
        <position position="809"/>
    </location>
</feature>
<evidence type="ECO:0000256" key="8">
    <source>
        <dbReference type="ARBA" id="ARBA00022842"/>
    </source>
</evidence>
<dbReference type="GO" id="GO:0046872">
    <property type="term" value="F:metal ion binding"/>
    <property type="evidence" value="ECO:0007669"/>
    <property type="project" value="UniProtKB-KW"/>
</dbReference>
<evidence type="ECO:0000256" key="1">
    <source>
        <dbReference type="ARBA" id="ARBA00000185"/>
    </source>
</evidence>
<dbReference type="Pfam" id="PF01751">
    <property type="entry name" value="Toprim"/>
    <property type="match status" value="1"/>
</dbReference>
<feature type="compositionally biased region" description="Polar residues" evidence="14">
    <location>
        <begin position="1572"/>
        <end position="1584"/>
    </location>
</feature>